<feature type="transmembrane region" description="Helical" evidence="11">
    <location>
        <begin position="194"/>
        <end position="220"/>
    </location>
</feature>
<dbReference type="GO" id="GO:0019829">
    <property type="term" value="F:ATPase-coupled monoatomic cation transmembrane transporter activity"/>
    <property type="evidence" value="ECO:0007669"/>
    <property type="project" value="TreeGrafter"/>
</dbReference>
<dbReference type="FunFam" id="1.20.1110.10:FF:000023">
    <property type="entry name" value="Cation-transporting ATPase"/>
    <property type="match status" value="1"/>
</dbReference>
<feature type="domain" description="P-type ATPase A" evidence="13">
    <location>
        <begin position="37"/>
        <end position="148"/>
    </location>
</feature>
<keyword evidence="7" id="KW-0460">Magnesium</keyword>
<evidence type="ECO:0000256" key="7">
    <source>
        <dbReference type="ARBA" id="ARBA00022842"/>
    </source>
</evidence>
<dbReference type="Pfam" id="PF00122">
    <property type="entry name" value="E1-E2_ATPase"/>
    <property type="match status" value="1"/>
</dbReference>
<dbReference type="Gene3D" id="1.20.1110.10">
    <property type="entry name" value="Calcium-transporting ATPase, transmembrane domain"/>
    <property type="match status" value="1"/>
</dbReference>
<feature type="transmembrane region" description="Helical" evidence="11">
    <location>
        <begin position="165"/>
        <end position="182"/>
    </location>
</feature>
<keyword evidence="12" id="KW-0732">Signal</keyword>
<dbReference type="GO" id="GO:0046872">
    <property type="term" value="F:metal ion binding"/>
    <property type="evidence" value="ECO:0007669"/>
    <property type="project" value="UniProtKB-KW"/>
</dbReference>
<dbReference type="GO" id="GO:0031902">
    <property type="term" value="C:late endosome membrane"/>
    <property type="evidence" value="ECO:0007669"/>
    <property type="project" value="TreeGrafter"/>
</dbReference>
<dbReference type="GO" id="GO:0006874">
    <property type="term" value="P:intracellular calcium ion homeostasis"/>
    <property type="evidence" value="ECO:0007669"/>
    <property type="project" value="TreeGrafter"/>
</dbReference>
<evidence type="ECO:0000256" key="1">
    <source>
        <dbReference type="ARBA" id="ARBA00004141"/>
    </source>
</evidence>
<evidence type="ECO:0000259" key="13">
    <source>
        <dbReference type="Pfam" id="PF00122"/>
    </source>
</evidence>
<gene>
    <name evidence="14" type="ORF">AB205_0086160</name>
</gene>
<keyword evidence="6" id="KW-0067">ATP-binding</keyword>
<dbReference type="PANTHER" id="PTHR45630">
    <property type="entry name" value="CATION-TRANSPORTING ATPASE-RELATED"/>
    <property type="match status" value="1"/>
</dbReference>
<dbReference type="SUPFAM" id="SSF81665">
    <property type="entry name" value="Calcium ATPase, transmembrane domain M"/>
    <property type="match status" value="1"/>
</dbReference>
<evidence type="ECO:0000256" key="11">
    <source>
        <dbReference type="SAM" id="Phobius"/>
    </source>
</evidence>
<feature type="chain" id="PRO_5013923705" description="P-type ATPase A domain-containing protein" evidence="12">
    <location>
        <begin position="21"/>
        <end position="251"/>
    </location>
</feature>
<name>A0A2G9S5Q3_AQUCT</name>
<dbReference type="InterPro" id="IPR059000">
    <property type="entry name" value="ATPase_P-type_domA"/>
</dbReference>
<dbReference type="InterPro" id="IPR008250">
    <property type="entry name" value="ATPase_P-typ_transduc_dom_A_sf"/>
</dbReference>
<evidence type="ECO:0000313" key="14">
    <source>
        <dbReference type="EMBL" id="PIO34773.1"/>
    </source>
</evidence>
<dbReference type="SUPFAM" id="SSF81653">
    <property type="entry name" value="Calcium ATPase, transduction domain A"/>
    <property type="match status" value="1"/>
</dbReference>
<dbReference type="Gene3D" id="2.70.150.10">
    <property type="entry name" value="Calcium-transporting ATPase, cytoplasmic transduction domain A"/>
    <property type="match status" value="1"/>
</dbReference>
<dbReference type="OrthoDB" id="48943at2759"/>
<keyword evidence="4" id="KW-0479">Metal-binding</keyword>
<accession>A0A2G9S5Q3</accession>
<keyword evidence="8" id="KW-1278">Translocase</keyword>
<protein>
    <recommendedName>
        <fullName evidence="13">P-type ATPase A domain-containing protein</fullName>
    </recommendedName>
</protein>
<evidence type="ECO:0000256" key="2">
    <source>
        <dbReference type="ARBA" id="ARBA00006000"/>
    </source>
</evidence>
<dbReference type="PANTHER" id="PTHR45630:SF18">
    <property type="entry name" value="CATION-TRANSPORTING ATPASE"/>
    <property type="match status" value="1"/>
</dbReference>
<feature type="non-terminal residue" evidence="14">
    <location>
        <position position="251"/>
    </location>
</feature>
<dbReference type="GO" id="GO:0140358">
    <property type="term" value="F:P-type transmembrane transporter activity"/>
    <property type="evidence" value="ECO:0007669"/>
    <property type="project" value="InterPro"/>
</dbReference>
<evidence type="ECO:0000256" key="3">
    <source>
        <dbReference type="ARBA" id="ARBA00022692"/>
    </source>
</evidence>
<keyword evidence="9 11" id="KW-1133">Transmembrane helix</keyword>
<evidence type="ECO:0000256" key="8">
    <source>
        <dbReference type="ARBA" id="ARBA00022967"/>
    </source>
</evidence>
<dbReference type="InterPro" id="IPR006544">
    <property type="entry name" value="P-type_TPase_V"/>
</dbReference>
<feature type="signal peptide" evidence="12">
    <location>
        <begin position="1"/>
        <end position="20"/>
    </location>
</feature>
<evidence type="ECO:0000256" key="5">
    <source>
        <dbReference type="ARBA" id="ARBA00022741"/>
    </source>
</evidence>
<evidence type="ECO:0000256" key="4">
    <source>
        <dbReference type="ARBA" id="ARBA00022723"/>
    </source>
</evidence>
<dbReference type="EMBL" id="KV927379">
    <property type="protein sequence ID" value="PIO34773.1"/>
    <property type="molecule type" value="Genomic_DNA"/>
</dbReference>
<keyword evidence="15" id="KW-1185">Reference proteome</keyword>
<proteinExistence type="inferred from homology"/>
<reference evidence="15" key="1">
    <citation type="journal article" date="2017" name="Nat. Commun.">
        <title>The North American bullfrog draft genome provides insight into hormonal regulation of long noncoding RNA.</title>
        <authorList>
            <person name="Hammond S.A."/>
            <person name="Warren R.L."/>
            <person name="Vandervalk B.P."/>
            <person name="Kucuk E."/>
            <person name="Khan H."/>
            <person name="Gibb E.A."/>
            <person name="Pandoh P."/>
            <person name="Kirk H."/>
            <person name="Zhao Y."/>
            <person name="Jones M."/>
            <person name="Mungall A.J."/>
            <person name="Coope R."/>
            <person name="Pleasance S."/>
            <person name="Moore R.A."/>
            <person name="Holt R.A."/>
            <person name="Round J.M."/>
            <person name="Ohora S."/>
            <person name="Walle B.V."/>
            <person name="Veldhoen N."/>
            <person name="Helbing C.C."/>
            <person name="Birol I."/>
        </authorList>
    </citation>
    <scope>NUCLEOTIDE SEQUENCE [LARGE SCALE GENOMIC DNA]</scope>
</reference>
<evidence type="ECO:0000256" key="10">
    <source>
        <dbReference type="ARBA" id="ARBA00023136"/>
    </source>
</evidence>
<evidence type="ECO:0000313" key="15">
    <source>
        <dbReference type="Proteomes" id="UP000228934"/>
    </source>
</evidence>
<keyword evidence="5" id="KW-0547">Nucleotide-binding</keyword>
<evidence type="ECO:0000256" key="12">
    <source>
        <dbReference type="SAM" id="SignalP"/>
    </source>
</evidence>
<dbReference type="GO" id="GO:0005524">
    <property type="term" value="F:ATP binding"/>
    <property type="evidence" value="ECO:0007669"/>
    <property type="project" value="UniProtKB-KW"/>
</dbReference>
<comment type="subcellular location">
    <subcellularLocation>
        <location evidence="1">Membrane</location>
        <topology evidence="1">Multi-pass membrane protein</topology>
    </subcellularLocation>
</comment>
<comment type="similarity">
    <text evidence="2">Belongs to the cation transport ATPase (P-type) (TC 3.A.3) family. Type V subfamily.</text>
</comment>
<dbReference type="Proteomes" id="UP000228934">
    <property type="component" value="Unassembled WGS sequence"/>
</dbReference>
<dbReference type="AlphaFoldDB" id="A0A2G9S5Q3"/>
<organism evidence="14 15">
    <name type="scientific">Aquarana catesbeiana</name>
    <name type="common">American bullfrog</name>
    <name type="synonym">Rana catesbeiana</name>
    <dbReference type="NCBI Taxonomy" id="8400"/>
    <lineage>
        <taxon>Eukaryota</taxon>
        <taxon>Metazoa</taxon>
        <taxon>Chordata</taxon>
        <taxon>Craniata</taxon>
        <taxon>Vertebrata</taxon>
        <taxon>Euteleostomi</taxon>
        <taxon>Amphibia</taxon>
        <taxon>Batrachia</taxon>
        <taxon>Anura</taxon>
        <taxon>Neobatrachia</taxon>
        <taxon>Ranoidea</taxon>
        <taxon>Ranidae</taxon>
        <taxon>Aquarana</taxon>
    </lineage>
</organism>
<evidence type="ECO:0000256" key="9">
    <source>
        <dbReference type="ARBA" id="ARBA00022989"/>
    </source>
</evidence>
<keyword evidence="3 11" id="KW-0812">Transmembrane</keyword>
<evidence type="ECO:0000256" key="6">
    <source>
        <dbReference type="ARBA" id="ARBA00022840"/>
    </source>
</evidence>
<dbReference type="InterPro" id="IPR023298">
    <property type="entry name" value="ATPase_P-typ_TM_dom_sf"/>
</dbReference>
<sequence length="251" mass="27504">MAILTMTILSILATIYMLRMQSVKLHHMVESHNNVLVSVLQKNGGVEEVQSKYLVPGDVIVLSEKKFFLPCDAMLISGGESVPITKVSLPNVDNEIPWKTYTGENCRAHILYCGTEVVKTKPPTDGLVKAVVLKTGFNTAKGDLVRSIMYPKPVIFKLHREVSKVLVGLIGLSIFGVIYSVVLNAYSGATVRELVIMVLVMATVAIPVSLPPSLTICTLYSQARLKKQGIFCISPQRIILCGQLNVVCFDK</sequence>
<dbReference type="GO" id="GO:0015203">
    <property type="term" value="F:polyamine transmembrane transporter activity"/>
    <property type="evidence" value="ECO:0007669"/>
    <property type="project" value="TreeGrafter"/>
</dbReference>
<keyword evidence="10 11" id="KW-0472">Membrane</keyword>